<comment type="caution">
    <text evidence="2">The sequence shown here is derived from an EMBL/GenBank/DDBJ whole genome shotgun (WGS) entry which is preliminary data.</text>
</comment>
<keyword evidence="1" id="KW-0812">Transmembrane</keyword>
<evidence type="ECO:0000313" key="3">
    <source>
        <dbReference type="Proteomes" id="UP000178797"/>
    </source>
</evidence>
<name>A0A1F7RWP4_9BACT</name>
<organism evidence="2 3">
    <name type="scientific">Candidatus Schekmanbacteria bacterium RBG_16_38_10</name>
    <dbReference type="NCBI Taxonomy" id="1817879"/>
    <lineage>
        <taxon>Bacteria</taxon>
        <taxon>Candidatus Schekmaniibacteriota</taxon>
    </lineage>
</organism>
<dbReference type="Proteomes" id="UP000178797">
    <property type="component" value="Unassembled WGS sequence"/>
</dbReference>
<keyword evidence="1" id="KW-0472">Membrane</keyword>
<protein>
    <submittedName>
        <fullName evidence="2">Uncharacterized protein</fullName>
    </submittedName>
</protein>
<gene>
    <name evidence="2" type="ORF">A2W05_03955</name>
</gene>
<feature type="transmembrane region" description="Helical" evidence="1">
    <location>
        <begin position="7"/>
        <end position="26"/>
    </location>
</feature>
<keyword evidence="1" id="KW-1133">Transmembrane helix</keyword>
<sequence>MNKLKRIGIIFIIIGAFIPSVLYPFASLTTSATLMQIFLGSKGAVYQPRLADMLATLFKGMWSILGQIALLTVLTFSIRIWGFYLLEKAESNINF</sequence>
<dbReference type="AlphaFoldDB" id="A0A1F7RWP4"/>
<evidence type="ECO:0000313" key="2">
    <source>
        <dbReference type="EMBL" id="OGL45267.1"/>
    </source>
</evidence>
<proteinExistence type="predicted"/>
<accession>A0A1F7RWP4</accession>
<feature type="transmembrane region" description="Helical" evidence="1">
    <location>
        <begin position="64"/>
        <end position="86"/>
    </location>
</feature>
<reference evidence="2 3" key="1">
    <citation type="journal article" date="2016" name="Nat. Commun.">
        <title>Thousands of microbial genomes shed light on interconnected biogeochemical processes in an aquifer system.</title>
        <authorList>
            <person name="Anantharaman K."/>
            <person name="Brown C.T."/>
            <person name="Hug L.A."/>
            <person name="Sharon I."/>
            <person name="Castelle C.J."/>
            <person name="Probst A.J."/>
            <person name="Thomas B.C."/>
            <person name="Singh A."/>
            <person name="Wilkins M.J."/>
            <person name="Karaoz U."/>
            <person name="Brodie E.L."/>
            <person name="Williams K.H."/>
            <person name="Hubbard S.S."/>
            <person name="Banfield J.F."/>
        </authorList>
    </citation>
    <scope>NUCLEOTIDE SEQUENCE [LARGE SCALE GENOMIC DNA]</scope>
</reference>
<dbReference type="EMBL" id="MGDE01000144">
    <property type="protein sequence ID" value="OGL45267.1"/>
    <property type="molecule type" value="Genomic_DNA"/>
</dbReference>
<evidence type="ECO:0000256" key="1">
    <source>
        <dbReference type="SAM" id="Phobius"/>
    </source>
</evidence>